<keyword evidence="5 8" id="KW-0812">Transmembrane</keyword>
<dbReference type="InterPro" id="IPR036259">
    <property type="entry name" value="MFS_trans_sf"/>
</dbReference>
<dbReference type="GO" id="GO:0022857">
    <property type="term" value="F:transmembrane transporter activity"/>
    <property type="evidence" value="ECO:0007669"/>
    <property type="project" value="InterPro"/>
</dbReference>
<feature type="transmembrane region" description="Helical" evidence="8">
    <location>
        <begin position="85"/>
        <end position="104"/>
    </location>
</feature>
<dbReference type="PRINTS" id="PR01036">
    <property type="entry name" value="TCRTETB"/>
</dbReference>
<evidence type="ECO:0000256" key="6">
    <source>
        <dbReference type="ARBA" id="ARBA00022989"/>
    </source>
</evidence>
<reference evidence="10 11" key="1">
    <citation type="submission" date="2018-05" db="EMBL/GenBank/DDBJ databases">
        <title>Genomic Encyclopedia of Type Strains, Phase IV (KMG-IV): sequencing the most valuable type-strain genomes for metagenomic binning, comparative biology and taxonomic classification.</title>
        <authorList>
            <person name="Goeker M."/>
        </authorList>
    </citation>
    <scope>NUCLEOTIDE SEQUENCE [LARGE SCALE GENOMIC DNA]</scope>
    <source>
        <strain evidence="10 11">DSM 26006</strain>
    </source>
</reference>
<feature type="transmembrane region" description="Helical" evidence="8">
    <location>
        <begin position="237"/>
        <end position="256"/>
    </location>
</feature>
<organism evidence="10 11">
    <name type="scientific">Melaminivora alkalimesophila</name>
    <dbReference type="NCBI Taxonomy" id="1165852"/>
    <lineage>
        <taxon>Bacteria</taxon>
        <taxon>Pseudomonadati</taxon>
        <taxon>Pseudomonadota</taxon>
        <taxon>Betaproteobacteria</taxon>
        <taxon>Burkholderiales</taxon>
        <taxon>Comamonadaceae</taxon>
        <taxon>Melaminivora</taxon>
    </lineage>
</organism>
<evidence type="ECO:0000256" key="4">
    <source>
        <dbReference type="ARBA" id="ARBA00022475"/>
    </source>
</evidence>
<feature type="transmembrane region" description="Helical" evidence="8">
    <location>
        <begin position="373"/>
        <end position="395"/>
    </location>
</feature>
<evidence type="ECO:0000313" key="11">
    <source>
        <dbReference type="Proteomes" id="UP000246483"/>
    </source>
</evidence>
<comment type="caution">
    <text evidence="10">The sequence shown here is derived from an EMBL/GenBank/DDBJ whole genome shotgun (WGS) entry which is preliminary data.</text>
</comment>
<dbReference type="GO" id="GO:0005886">
    <property type="term" value="C:plasma membrane"/>
    <property type="evidence" value="ECO:0007669"/>
    <property type="project" value="UniProtKB-SubCell"/>
</dbReference>
<evidence type="ECO:0000259" key="9">
    <source>
        <dbReference type="PROSITE" id="PS50850"/>
    </source>
</evidence>
<dbReference type="AlphaFoldDB" id="A0A317R7L1"/>
<feature type="domain" description="Major facilitator superfamily (MFS) profile" evidence="9">
    <location>
        <begin position="20"/>
        <end position="477"/>
    </location>
</feature>
<dbReference type="PANTHER" id="PTHR42718">
    <property type="entry name" value="MAJOR FACILITATOR SUPERFAMILY MULTIDRUG TRANSPORTER MFSC"/>
    <property type="match status" value="1"/>
</dbReference>
<keyword evidence="11" id="KW-1185">Reference proteome</keyword>
<keyword evidence="6 8" id="KW-1133">Transmembrane helix</keyword>
<dbReference type="CDD" id="cd17503">
    <property type="entry name" value="MFS_LmrB_MDR_like"/>
    <property type="match status" value="1"/>
</dbReference>
<feature type="transmembrane region" description="Helical" evidence="8">
    <location>
        <begin position="276"/>
        <end position="296"/>
    </location>
</feature>
<dbReference type="Gene3D" id="1.20.1250.20">
    <property type="entry name" value="MFS general substrate transporter like domains"/>
    <property type="match status" value="1"/>
</dbReference>
<feature type="transmembrane region" description="Helical" evidence="8">
    <location>
        <begin position="416"/>
        <end position="433"/>
    </location>
</feature>
<dbReference type="InterPro" id="IPR004638">
    <property type="entry name" value="EmrB-like"/>
</dbReference>
<comment type="similarity">
    <text evidence="2">Belongs to the major facilitator superfamily. EmrB family.</text>
</comment>
<feature type="transmembrane region" description="Helical" evidence="8">
    <location>
        <begin position="12"/>
        <end position="33"/>
    </location>
</feature>
<feature type="transmembrane region" description="Helical" evidence="8">
    <location>
        <begin position="207"/>
        <end position="231"/>
    </location>
</feature>
<dbReference type="PROSITE" id="PS50850">
    <property type="entry name" value="MFS"/>
    <property type="match status" value="1"/>
</dbReference>
<evidence type="ECO:0000256" key="7">
    <source>
        <dbReference type="ARBA" id="ARBA00023136"/>
    </source>
</evidence>
<dbReference type="EMBL" id="QGUB01000016">
    <property type="protein sequence ID" value="PWW42959.1"/>
    <property type="molecule type" value="Genomic_DNA"/>
</dbReference>
<dbReference type="NCBIfam" id="TIGR00711">
    <property type="entry name" value="efflux_EmrB"/>
    <property type="match status" value="1"/>
</dbReference>
<name>A0A317R7L1_9BURK</name>
<dbReference type="SUPFAM" id="SSF103473">
    <property type="entry name" value="MFS general substrate transporter"/>
    <property type="match status" value="1"/>
</dbReference>
<evidence type="ECO:0000256" key="1">
    <source>
        <dbReference type="ARBA" id="ARBA00004651"/>
    </source>
</evidence>
<proteinExistence type="inferred from homology"/>
<protein>
    <submittedName>
        <fullName evidence="10">DHA2 family lincomycin resistance protein-like MFS transporter</fullName>
    </submittedName>
</protein>
<feature type="transmembrane region" description="Helical" evidence="8">
    <location>
        <begin position="116"/>
        <end position="136"/>
    </location>
</feature>
<evidence type="ECO:0000256" key="3">
    <source>
        <dbReference type="ARBA" id="ARBA00022448"/>
    </source>
</evidence>
<feature type="transmembrane region" description="Helical" evidence="8">
    <location>
        <begin position="58"/>
        <end position="78"/>
    </location>
</feature>
<keyword evidence="4" id="KW-1003">Cell membrane</keyword>
<sequence length="485" mass="50540">MTSTQTNPDNTVIPKPVVLILAVLVFTAFVMMLNETTLAVALPAIMADYSIEANTAQWLLTGFMLTMAVVLPATGWILERFSTRTVFLFATAIFLVGTVIAALAPTFPVMLGARVAQAIGTAVIMPLLMTVAMTVVPAPRRGAVMGLIAVVMAVGPGLGPSVAGVILSVASWHMIFWVMVPLVGIAAILGAVKIGNINEPRDTPFDVFSLVLAALAFGGLVYALSSIGVILDGGDAARNALIILVVGVVSLVVFVWRQLSLAKTDRALLDLRPLAIRNYTVSIIVLLALFGALLGVMNTLPLYMQGSLMVSALVTGLVLLPGGLLEGVLSPFVGRIYDRRGPRALVIAGMLAVVGSLFWLSTVDENTSVGMLVAVHVIFSIGLAFLFGPLITTALGSVPKHLYGHGSAIMNTLQQLAGAAGTAVMIAVYSTVSQSAMSRGVAEEPALADGANSAFFACACVAVVALVFSLFITRVPTDGPTHEAE</sequence>
<accession>A0A317R7L1</accession>
<dbReference type="Gene3D" id="1.20.1720.10">
    <property type="entry name" value="Multidrug resistance protein D"/>
    <property type="match status" value="1"/>
</dbReference>
<keyword evidence="7 8" id="KW-0472">Membrane</keyword>
<gene>
    <name evidence="10" type="ORF">DFR36_1162</name>
</gene>
<dbReference type="OrthoDB" id="9807274at2"/>
<evidence type="ECO:0000256" key="5">
    <source>
        <dbReference type="ARBA" id="ARBA00022692"/>
    </source>
</evidence>
<feature type="transmembrane region" description="Helical" evidence="8">
    <location>
        <begin position="453"/>
        <end position="472"/>
    </location>
</feature>
<dbReference type="Proteomes" id="UP000246483">
    <property type="component" value="Unassembled WGS sequence"/>
</dbReference>
<dbReference type="InterPro" id="IPR020846">
    <property type="entry name" value="MFS_dom"/>
</dbReference>
<feature type="transmembrane region" description="Helical" evidence="8">
    <location>
        <begin position="344"/>
        <end position="361"/>
    </location>
</feature>
<feature type="transmembrane region" description="Helical" evidence="8">
    <location>
        <begin position="174"/>
        <end position="195"/>
    </location>
</feature>
<keyword evidence="3" id="KW-0813">Transport</keyword>
<feature type="transmembrane region" description="Helical" evidence="8">
    <location>
        <begin position="308"/>
        <end position="332"/>
    </location>
</feature>
<comment type="subcellular location">
    <subcellularLocation>
        <location evidence="1">Cell membrane</location>
        <topology evidence="1">Multi-pass membrane protein</topology>
    </subcellularLocation>
</comment>
<dbReference type="RefSeq" id="WP_019372779.1">
    <property type="nucleotide sequence ID" value="NZ_ALEE01000091.1"/>
</dbReference>
<dbReference type="Pfam" id="PF07690">
    <property type="entry name" value="MFS_1"/>
    <property type="match status" value="1"/>
</dbReference>
<dbReference type="InterPro" id="IPR011701">
    <property type="entry name" value="MFS"/>
</dbReference>
<evidence type="ECO:0000256" key="2">
    <source>
        <dbReference type="ARBA" id="ARBA00008537"/>
    </source>
</evidence>
<evidence type="ECO:0000313" key="10">
    <source>
        <dbReference type="EMBL" id="PWW42959.1"/>
    </source>
</evidence>
<evidence type="ECO:0000256" key="8">
    <source>
        <dbReference type="SAM" id="Phobius"/>
    </source>
</evidence>
<dbReference type="PANTHER" id="PTHR42718:SF9">
    <property type="entry name" value="MAJOR FACILITATOR SUPERFAMILY MULTIDRUG TRANSPORTER MFSC"/>
    <property type="match status" value="1"/>
</dbReference>
<feature type="transmembrane region" description="Helical" evidence="8">
    <location>
        <begin position="143"/>
        <end position="168"/>
    </location>
</feature>